<keyword evidence="3" id="KW-1185">Reference proteome</keyword>
<dbReference type="Proteomes" id="UP000693946">
    <property type="component" value="Linkage Group LG17"/>
</dbReference>
<accession>A0AAV6RUY5</accession>
<evidence type="ECO:0000313" key="3">
    <source>
        <dbReference type="Proteomes" id="UP000693946"/>
    </source>
</evidence>
<reference evidence="2 3" key="1">
    <citation type="journal article" date="2021" name="Sci. Rep.">
        <title>Chromosome anchoring in Senegalese sole (Solea senegalensis) reveals sex-associated markers and genome rearrangements in flatfish.</title>
        <authorList>
            <person name="Guerrero-Cozar I."/>
            <person name="Gomez-Garrido J."/>
            <person name="Berbel C."/>
            <person name="Martinez-Blanch J.F."/>
            <person name="Alioto T."/>
            <person name="Claros M.G."/>
            <person name="Gagnaire P.A."/>
            <person name="Manchado M."/>
        </authorList>
    </citation>
    <scope>NUCLEOTIDE SEQUENCE [LARGE SCALE GENOMIC DNA]</scope>
    <source>
        <strain evidence="2">Sse05_10M</strain>
    </source>
</reference>
<feature type="region of interest" description="Disordered" evidence="1">
    <location>
        <begin position="53"/>
        <end position="89"/>
    </location>
</feature>
<proteinExistence type="predicted"/>
<sequence>MTCSTIPAHTVLTYAHEDKSDWRSDGVRHEMCETKQQKLLHFFHTFSFSPSGPTTLQRGSAEKDIPTTADSGQRTVGLFGRHGKQDQSM</sequence>
<dbReference type="EMBL" id="JAGKHQ010000009">
    <property type="protein sequence ID" value="KAG7508625.1"/>
    <property type="molecule type" value="Genomic_DNA"/>
</dbReference>
<name>A0AAV6RUY5_SOLSE</name>
<dbReference type="AlphaFoldDB" id="A0AAV6RUY5"/>
<evidence type="ECO:0000313" key="2">
    <source>
        <dbReference type="EMBL" id="KAG7508625.1"/>
    </source>
</evidence>
<comment type="caution">
    <text evidence="2">The sequence shown here is derived from an EMBL/GenBank/DDBJ whole genome shotgun (WGS) entry which is preliminary data.</text>
</comment>
<organism evidence="2 3">
    <name type="scientific">Solea senegalensis</name>
    <name type="common">Senegalese sole</name>
    <dbReference type="NCBI Taxonomy" id="28829"/>
    <lineage>
        <taxon>Eukaryota</taxon>
        <taxon>Metazoa</taxon>
        <taxon>Chordata</taxon>
        <taxon>Craniata</taxon>
        <taxon>Vertebrata</taxon>
        <taxon>Euteleostomi</taxon>
        <taxon>Actinopterygii</taxon>
        <taxon>Neopterygii</taxon>
        <taxon>Teleostei</taxon>
        <taxon>Neoteleostei</taxon>
        <taxon>Acanthomorphata</taxon>
        <taxon>Carangaria</taxon>
        <taxon>Pleuronectiformes</taxon>
        <taxon>Pleuronectoidei</taxon>
        <taxon>Soleidae</taxon>
        <taxon>Solea</taxon>
    </lineage>
</organism>
<gene>
    <name evidence="2" type="ORF">JOB18_019485</name>
</gene>
<evidence type="ECO:0000256" key="1">
    <source>
        <dbReference type="SAM" id="MobiDB-lite"/>
    </source>
</evidence>
<protein>
    <submittedName>
        <fullName evidence="2">Uncharacterized protein</fullName>
    </submittedName>
</protein>